<keyword evidence="1" id="KW-0812">Transmembrane</keyword>
<proteinExistence type="predicted"/>
<keyword evidence="1" id="KW-0472">Membrane</keyword>
<keyword evidence="1" id="KW-1133">Transmembrane helix</keyword>
<sequence>MYYRNRQQSKLFSKIYLTGLILSVLSLGIFSAYATAPYDGGDGDFAPIIEYLVDKKQLIRVIANGSRTAKELKQIAGQSFIDLRGLKDILEYTKTGLL</sequence>
<name>A0A0G0NL89_9BACT</name>
<evidence type="ECO:0000256" key="1">
    <source>
        <dbReference type="SAM" id="Phobius"/>
    </source>
</evidence>
<organism evidence="2 3">
    <name type="scientific">Berkelbacteria bacterium GW2011_GWA2_38_9</name>
    <dbReference type="NCBI Taxonomy" id="1618334"/>
    <lineage>
        <taxon>Bacteria</taxon>
        <taxon>Candidatus Berkelbacteria</taxon>
    </lineage>
</organism>
<accession>A0A0G0NL89</accession>
<protein>
    <submittedName>
        <fullName evidence="2">Uncharacterized protein</fullName>
    </submittedName>
</protein>
<dbReference type="AlphaFoldDB" id="A0A0G0NL89"/>
<dbReference type="EMBL" id="LBVO01000065">
    <property type="protein sequence ID" value="KKQ86639.1"/>
    <property type="molecule type" value="Genomic_DNA"/>
</dbReference>
<comment type="caution">
    <text evidence="2">The sequence shown here is derived from an EMBL/GenBank/DDBJ whole genome shotgun (WGS) entry which is preliminary data.</text>
</comment>
<evidence type="ECO:0000313" key="2">
    <source>
        <dbReference type="EMBL" id="KKQ86639.1"/>
    </source>
</evidence>
<gene>
    <name evidence="2" type="ORF">UT11_C0065G0007</name>
</gene>
<feature type="transmembrane region" description="Helical" evidence="1">
    <location>
        <begin position="12"/>
        <end position="34"/>
    </location>
</feature>
<evidence type="ECO:0000313" key="3">
    <source>
        <dbReference type="Proteomes" id="UP000033934"/>
    </source>
</evidence>
<dbReference type="Proteomes" id="UP000033934">
    <property type="component" value="Unassembled WGS sequence"/>
</dbReference>
<reference evidence="2 3" key="1">
    <citation type="journal article" date="2015" name="Nature">
        <title>rRNA introns, odd ribosomes, and small enigmatic genomes across a large radiation of phyla.</title>
        <authorList>
            <person name="Brown C.T."/>
            <person name="Hug L.A."/>
            <person name="Thomas B.C."/>
            <person name="Sharon I."/>
            <person name="Castelle C.J."/>
            <person name="Singh A."/>
            <person name="Wilkins M.J."/>
            <person name="Williams K.H."/>
            <person name="Banfield J.F."/>
        </authorList>
    </citation>
    <scope>NUCLEOTIDE SEQUENCE [LARGE SCALE GENOMIC DNA]</scope>
</reference>